<sequence>MRTFNENEQYIIDALNQYPAKAVVNLPEFFSQQFFTEKNKRALIIQPEIKYAVYYLPVERFNNEYDKKIAIDQFQELKKLMNYLTDNGYLIINKSSKDKSVISYFCQLFHSPHIKERKRLILNHEGLYSEHPRYIKDKDDNIILKGIDYQDRQYEEIFDTFVGEVFISESLQKIASKKKKNHQHIYMWIAFIFSAVALFGIFWAAYHSLISEYSLPFIPK</sequence>
<proteinExistence type="predicted"/>
<dbReference type="AlphaFoldDB" id="A0A1M5VEJ6"/>
<accession>A0A1M5VEJ6</accession>
<feature type="transmembrane region" description="Helical" evidence="1">
    <location>
        <begin position="185"/>
        <end position="206"/>
    </location>
</feature>
<name>A0A1M5VEJ6_9VIBR</name>
<keyword evidence="1" id="KW-1133">Transmembrane helix</keyword>
<dbReference type="RefSeq" id="WP_073602138.1">
    <property type="nucleotide sequence ID" value="NZ_FQXZ01000005.1"/>
</dbReference>
<organism evidence="2 3">
    <name type="scientific">Vibrio aerogenes CECT 7868</name>
    <dbReference type="NCBI Taxonomy" id="1216006"/>
    <lineage>
        <taxon>Bacteria</taxon>
        <taxon>Pseudomonadati</taxon>
        <taxon>Pseudomonadota</taxon>
        <taxon>Gammaproteobacteria</taxon>
        <taxon>Vibrionales</taxon>
        <taxon>Vibrionaceae</taxon>
        <taxon>Vibrio</taxon>
    </lineage>
</organism>
<keyword evidence="1" id="KW-0472">Membrane</keyword>
<reference evidence="2 3" key="1">
    <citation type="submission" date="2016-11" db="EMBL/GenBank/DDBJ databases">
        <authorList>
            <person name="Jaros S."/>
            <person name="Januszkiewicz K."/>
            <person name="Wedrychowicz H."/>
        </authorList>
    </citation>
    <scope>NUCLEOTIDE SEQUENCE [LARGE SCALE GENOMIC DNA]</scope>
    <source>
        <strain evidence="2 3">CECT 7868</strain>
    </source>
</reference>
<dbReference type="EMBL" id="FQXZ01000005">
    <property type="protein sequence ID" value="SHH73679.1"/>
    <property type="molecule type" value="Genomic_DNA"/>
</dbReference>
<dbReference type="Proteomes" id="UP000184608">
    <property type="component" value="Unassembled WGS sequence"/>
</dbReference>
<keyword evidence="3" id="KW-1185">Reference proteome</keyword>
<evidence type="ECO:0000313" key="3">
    <source>
        <dbReference type="Proteomes" id="UP000184608"/>
    </source>
</evidence>
<keyword evidence="1" id="KW-0812">Transmembrane</keyword>
<gene>
    <name evidence="2" type="ORF">VA7868_00364</name>
</gene>
<evidence type="ECO:0000256" key="1">
    <source>
        <dbReference type="SAM" id="Phobius"/>
    </source>
</evidence>
<dbReference type="STRING" id="1216006.VA7868_00364"/>
<evidence type="ECO:0000313" key="2">
    <source>
        <dbReference type="EMBL" id="SHH73679.1"/>
    </source>
</evidence>
<dbReference type="OrthoDB" id="9798192at2"/>
<protein>
    <submittedName>
        <fullName evidence="2">Uncharacterized protein</fullName>
    </submittedName>
</protein>